<accession>A0A6I8UYZ9</accession>
<dbReference type="Proteomes" id="UP000001819">
    <property type="component" value="Chromosome 4"/>
</dbReference>
<evidence type="ECO:0000256" key="1">
    <source>
        <dbReference type="SAM" id="MobiDB-lite"/>
    </source>
</evidence>
<feature type="region of interest" description="Disordered" evidence="1">
    <location>
        <begin position="188"/>
        <end position="219"/>
    </location>
</feature>
<keyword evidence="2" id="KW-1185">Reference proteome</keyword>
<organism evidence="2 3">
    <name type="scientific">Drosophila pseudoobscura pseudoobscura</name>
    <name type="common">Fruit fly</name>
    <dbReference type="NCBI Taxonomy" id="46245"/>
    <lineage>
        <taxon>Eukaryota</taxon>
        <taxon>Metazoa</taxon>
        <taxon>Ecdysozoa</taxon>
        <taxon>Arthropoda</taxon>
        <taxon>Hexapoda</taxon>
        <taxon>Insecta</taxon>
        <taxon>Pterygota</taxon>
        <taxon>Neoptera</taxon>
        <taxon>Endopterygota</taxon>
        <taxon>Diptera</taxon>
        <taxon>Brachycera</taxon>
        <taxon>Muscomorpha</taxon>
        <taxon>Ephydroidea</taxon>
        <taxon>Drosophilidae</taxon>
        <taxon>Drosophila</taxon>
        <taxon>Sophophora</taxon>
    </lineage>
</organism>
<evidence type="ECO:0000313" key="3">
    <source>
        <dbReference type="RefSeq" id="XP_002133186.3"/>
    </source>
</evidence>
<dbReference type="KEGG" id="dpo:6902670"/>
<sequence>MRYFITISVSESRKISPSQHIGRMNSDIDLSSAEYQEPCNTFSTDFATIKVAPVTGVIGVRPRVSVAIDSPFLPRIPQSLAQIKSRKGAPSHPSSGYASQFLLRIPRKFEHIKGRPGIRMTQSLYQNASDAMNTINPKASPKPPKKVGHEHMFEAEVIDEGVLGPAVEALGSAVGVLGTTMTFLGAATGSEEQQVVEPQAEPEAENTPDKKGRYLCSIS</sequence>
<name>A0A6I8UYZ9_DROPS</name>
<protein>
    <submittedName>
        <fullName evidence="3">Uncharacterized protein</fullName>
    </submittedName>
</protein>
<dbReference type="RefSeq" id="XP_002133186.3">
    <property type="nucleotide sequence ID" value="XM_002133150.3"/>
</dbReference>
<evidence type="ECO:0000313" key="2">
    <source>
        <dbReference type="Proteomes" id="UP000001819"/>
    </source>
</evidence>
<dbReference type="InParanoid" id="A0A6I8UYZ9"/>
<dbReference type="AlphaFoldDB" id="A0A6I8UYZ9"/>
<reference evidence="3" key="1">
    <citation type="submission" date="2025-08" db="UniProtKB">
        <authorList>
            <consortium name="RefSeq"/>
        </authorList>
    </citation>
    <scope>IDENTIFICATION</scope>
    <source>
        <strain evidence="3">MV-25-SWS-2005</strain>
        <tissue evidence="3">Whole body</tissue>
    </source>
</reference>
<gene>
    <name evidence="3" type="primary">LOC6902670</name>
</gene>
<proteinExistence type="predicted"/>